<dbReference type="SUPFAM" id="SSF159709">
    <property type="entry name" value="PhnH-like"/>
    <property type="match status" value="1"/>
</dbReference>
<organism evidence="1 2">
    <name type="scientific">Alloyangia pacifica</name>
    <dbReference type="NCBI Taxonomy" id="311180"/>
    <lineage>
        <taxon>Bacteria</taxon>
        <taxon>Pseudomonadati</taxon>
        <taxon>Pseudomonadota</taxon>
        <taxon>Alphaproteobacteria</taxon>
        <taxon>Rhodobacterales</taxon>
        <taxon>Roseobacteraceae</taxon>
        <taxon>Alloyangia</taxon>
    </lineage>
</organism>
<dbReference type="EMBL" id="FOZW01000001">
    <property type="protein sequence ID" value="SFS31684.1"/>
    <property type="molecule type" value="Genomic_DNA"/>
</dbReference>
<keyword evidence="2" id="KW-1185">Reference proteome</keyword>
<dbReference type="AlphaFoldDB" id="A0A1I6NUW5"/>
<gene>
    <name evidence="1" type="ORF">SAMN04488050_101103</name>
</gene>
<dbReference type="Pfam" id="PF05845">
    <property type="entry name" value="PhnH"/>
    <property type="match status" value="1"/>
</dbReference>
<dbReference type="NCBIfam" id="TIGR03292">
    <property type="entry name" value="PhnH_redo"/>
    <property type="match status" value="1"/>
</dbReference>
<evidence type="ECO:0000313" key="2">
    <source>
        <dbReference type="Proteomes" id="UP000199392"/>
    </source>
</evidence>
<dbReference type="Gene3D" id="3.40.50.11310">
    <property type="entry name" value="Bacterial phosphonate metabolism protein PhnH"/>
    <property type="match status" value="1"/>
</dbReference>
<protein>
    <submittedName>
        <fullName evidence="1">Alpha-D-ribose 1-methylphosphonate 5-triphosphate synthase subunit PhnH</fullName>
    </submittedName>
</protein>
<dbReference type="InterPro" id="IPR008772">
    <property type="entry name" value="Phosphonate_metab_PhnH"/>
</dbReference>
<proteinExistence type="predicted"/>
<dbReference type="InterPro" id="IPR038058">
    <property type="entry name" value="PhnH-like_sp"/>
</dbReference>
<dbReference type="PIRSF" id="PIRSF020680">
    <property type="entry name" value="PhnH"/>
    <property type="match status" value="1"/>
</dbReference>
<dbReference type="Proteomes" id="UP000199392">
    <property type="component" value="Unassembled WGS sequence"/>
</dbReference>
<dbReference type="GO" id="GO:0019634">
    <property type="term" value="P:organic phosphonate metabolic process"/>
    <property type="evidence" value="ECO:0007669"/>
    <property type="project" value="InterPro"/>
</dbReference>
<name>A0A1I6NUW5_9RHOB</name>
<evidence type="ECO:0000313" key="1">
    <source>
        <dbReference type="EMBL" id="SFS31684.1"/>
    </source>
</evidence>
<sequence length="194" mass="20632">MMRDDRLNGDVLTGGFADAPVQAARAFRAALEAMARPGKIETVEGAEGPGISTAAAVLLLTLCDRETPIHLAPGCNSDALRHWIAFHIGAPVVAADEAMFALGSWQALKPLDRYRIGTAEYPDRSVTLIVEVAALESAGMKLTGPGIETEAALSLPEVEAFARNGLLFPLGWDCYFTAQDRLAAVPRTTKVEAL</sequence>
<dbReference type="STRING" id="311180.SAMN04488050_101103"/>
<accession>A0A1I6NUW5</accession>
<reference evidence="2" key="1">
    <citation type="submission" date="2016-10" db="EMBL/GenBank/DDBJ databases">
        <authorList>
            <person name="Varghese N."/>
            <person name="Submissions S."/>
        </authorList>
    </citation>
    <scope>NUCLEOTIDE SEQUENCE [LARGE SCALE GENOMIC DNA]</scope>
    <source>
        <strain evidence="2">DSM 26894</strain>
    </source>
</reference>